<sequence length="131" mass="13896">MTADSAVFDRVAEATEGDEVRLTLATEDATVGGVDFASPVVTRVAAVREETVDARQKDVDIDGIVDRRILHLVPLGDDDAHSAYVLETRSPVVGADAVEPLRAQPRDGCGPSDDVTTLPVVAEVESIEVRS</sequence>
<dbReference type="AlphaFoldDB" id="A0ABD5MGK3"/>
<reference evidence="1 2" key="1">
    <citation type="submission" date="2024-08" db="EMBL/GenBank/DDBJ databases">
        <title>Halobellus sp. MBLA0158 whole genome sequence.</title>
        <authorList>
            <person name="Hwang C.Y."/>
            <person name="Cho E.-S."/>
            <person name="Seo M.-J."/>
        </authorList>
    </citation>
    <scope>NUCLEOTIDE SEQUENCE [LARGE SCALE GENOMIC DNA]</scope>
    <source>
        <strain evidence="1 2">MBLA0158</strain>
    </source>
</reference>
<evidence type="ECO:0000313" key="2">
    <source>
        <dbReference type="Proteomes" id="UP001570511"/>
    </source>
</evidence>
<proteinExistence type="predicted"/>
<gene>
    <name evidence="1" type="ORF">OS889_05415</name>
</gene>
<dbReference type="Proteomes" id="UP001570511">
    <property type="component" value="Unassembled WGS sequence"/>
</dbReference>
<comment type="caution">
    <text evidence="1">The sequence shown here is derived from an EMBL/GenBank/DDBJ whole genome shotgun (WGS) entry which is preliminary data.</text>
</comment>
<dbReference type="EMBL" id="JBGNYA010000001">
    <property type="protein sequence ID" value="MFA1610441.1"/>
    <property type="molecule type" value="Genomic_DNA"/>
</dbReference>
<name>A0ABD5MGK3_9EURY</name>
<evidence type="ECO:0000313" key="1">
    <source>
        <dbReference type="EMBL" id="MFA1610441.1"/>
    </source>
</evidence>
<dbReference type="RefSeq" id="WP_372387980.1">
    <property type="nucleotide sequence ID" value="NZ_JBGNYA010000001.1"/>
</dbReference>
<protein>
    <submittedName>
        <fullName evidence="1">Uncharacterized protein</fullName>
    </submittedName>
</protein>
<keyword evidence="2" id="KW-1185">Reference proteome</keyword>
<accession>A0ABD5MGK3</accession>
<organism evidence="1 2">
    <name type="scientific">Halobellus rubicundus</name>
    <dbReference type="NCBI Taxonomy" id="2996466"/>
    <lineage>
        <taxon>Archaea</taxon>
        <taxon>Methanobacteriati</taxon>
        <taxon>Methanobacteriota</taxon>
        <taxon>Stenosarchaea group</taxon>
        <taxon>Halobacteria</taxon>
        <taxon>Halobacteriales</taxon>
        <taxon>Haloferacaceae</taxon>
        <taxon>Halobellus</taxon>
    </lineage>
</organism>